<dbReference type="InterPro" id="IPR013976">
    <property type="entry name" value="HDOD"/>
</dbReference>
<dbReference type="InterPro" id="IPR001932">
    <property type="entry name" value="PPM-type_phosphatase-like_dom"/>
</dbReference>
<dbReference type="InterPro" id="IPR052016">
    <property type="entry name" value="Bact_Sigma-Reg"/>
</dbReference>
<sequence>MPEMPVLVHDFILLAGQQSLLPSVLALIERYPLFFQRILETVNAGALGTGVKAESFSRAIDIFGFEKISELLQILAIYSVFNQYRINGIDMPAFWQDVLRRAVSARMLGELAGLDAQQCFNAGFMQDIGFILMMLEQPEKAMLCGEFRKREPEARLSMEQNIFNQQHDVLLMQFMQSRGLLSHLQLAVASHHSIKNGSLTEKDKKLVQVLQCADWLSAVFTADDKAYVINRCHTLLTENIQVSGLESEKILHSIPAEVERIARIYDIKITDSMSYSEIVYEANIQLYDNNASFQELTLRLDQALEERDKLAAEINRELSLAREIQQSLLPECRQEEYPVHGINCPARMLSGDFYDFFELENGNIYFNLGDVSGKGVNAALLMAKTCSLFRCLGKRIDEPGKLLYEINNELCETSIHGMFVTMVAGIYCPESDEIKLVNAGNPPALLFTGTGICREFEATAPPLGIMPDTVYTEYNITLKNDSLYLYSDGVTEGYVNESDMLGLSGLFKLIAGMDENLTSSERLKLITDKLTGHAENLRDDITVLLLTSG</sequence>
<feature type="domain" description="HDOD" evidence="3">
    <location>
        <begin position="1"/>
        <end position="194"/>
    </location>
</feature>
<dbReference type="PANTHER" id="PTHR43156">
    <property type="entry name" value="STAGE II SPORULATION PROTEIN E-RELATED"/>
    <property type="match status" value="1"/>
</dbReference>
<evidence type="ECO:0000256" key="2">
    <source>
        <dbReference type="SAM" id="Coils"/>
    </source>
</evidence>
<dbReference type="SUPFAM" id="SSF81606">
    <property type="entry name" value="PP2C-like"/>
    <property type="match status" value="1"/>
</dbReference>
<dbReference type="AlphaFoldDB" id="A0A3B0XSD3"/>
<keyword evidence="2" id="KW-0175">Coiled coil</keyword>
<dbReference type="InterPro" id="IPR036457">
    <property type="entry name" value="PPM-type-like_dom_sf"/>
</dbReference>
<dbReference type="Gene3D" id="3.60.40.10">
    <property type="entry name" value="PPM-type phosphatase domain"/>
    <property type="match status" value="1"/>
</dbReference>
<dbReference type="Gene3D" id="1.10.3210.10">
    <property type="entry name" value="Hypothetical protein af1432"/>
    <property type="match status" value="1"/>
</dbReference>
<dbReference type="EMBL" id="UOFI01000089">
    <property type="protein sequence ID" value="VAW66973.1"/>
    <property type="molecule type" value="Genomic_DNA"/>
</dbReference>
<evidence type="ECO:0000259" key="3">
    <source>
        <dbReference type="PROSITE" id="PS51833"/>
    </source>
</evidence>
<keyword evidence="1" id="KW-0378">Hydrolase</keyword>
<dbReference type="SMART" id="SM00331">
    <property type="entry name" value="PP2C_SIG"/>
    <property type="match status" value="1"/>
</dbReference>
<gene>
    <name evidence="4" type="ORF">MNBD_GAMMA09-1442</name>
</gene>
<proteinExistence type="predicted"/>
<dbReference type="PROSITE" id="PS51833">
    <property type="entry name" value="HDOD"/>
    <property type="match status" value="1"/>
</dbReference>
<reference evidence="4" key="1">
    <citation type="submission" date="2018-06" db="EMBL/GenBank/DDBJ databases">
        <authorList>
            <person name="Zhirakovskaya E."/>
        </authorList>
    </citation>
    <scope>NUCLEOTIDE SEQUENCE</scope>
</reference>
<accession>A0A3B0XSD3</accession>
<dbReference type="PANTHER" id="PTHR43156:SF2">
    <property type="entry name" value="STAGE II SPORULATION PROTEIN E"/>
    <property type="match status" value="1"/>
</dbReference>
<dbReference type="SUPFAM" id="SSF109604">
    <property type="entry name" value="HD-domain/PDEase-like"/>
    <property type="match status" value="1"/>
</dbReference>
<feature type="coiled-coil region" evidence="2">
    <location>
        <begin position="293"/>
        <end position="320"/>
    </location>
</feature>
<evidence type="ECO:0000313" key="4">
    <source>
        <dbReference type="EMBL" id="VAW66973.1"/>
    </source>
</evidence>
<evidence type="ECO:0000256" key="1">
    <source>
        <dbReference type="ARBA" id="ARBA00022801"/>
    </source>
</evidence>
<dbReference type="Pfam" id="PF07228">
    <property type="entry name" value="SpoIIE"/>
    <property type="match status" value="1"/>
</dbReference>
<dbReference type="Pfam" id="PF08668">
    <property type="entry name" value="HDOD"/>
    <property type="match status" value="1"/>
</dbReference>
<organism evidence="4">
    <name type="scientific">hydrothermal vent metagenome</name>
    <dbReference type="NCBI Taxonomy" id="652676"/>
    <lineage>
        <taxon>unclassified sequences</taxon>
        <taxon>metagenomes</taxon>
        <taxon>ecological metagenomes</taxon>
    </lineage>
</organism>
<name>A0A3B0XSD3_9ZZZZ</name>
<protein>
    <submittedName>
        <fullName evidence="4">Serine phosphatase RsbU, regulator of sigma subunit</fullName>
    </submittedName>
</protein>
<dbReference type="GO" id="GO:0016791">
    <property type="term" value="F:phosphatase activity"/>
    <property type="evidence" value="ECO:0007669"/>
    <property type="project" value="TreeGrafter"/>
</dbReference>